<organism evidence="3 4">
    <name type="scientific">Derxia gummosa DSM 723</name>
    <dbReference type="NCBI Taxonomy" id="1121388"/>
    <lineage>
        <taxon>Bacteria</taxon>
        <taxon>Pseudomonadati</taxon>
        <taxon>Pseudomonadota</taxon>
        <taxon>Betaproteobacteria</taxon>
        <taxon>Burkholderiales</taxon>
        <taxon>Alcaligenaceae</taxon>
        <taxon>Derxia</taxon>
    </lineage>
</organism>
<dbReference type="Pfam" id="PF00112">
    <property type="entry name" value="Peptidase_C1"/>
    <property type="match status" value="1"/>
</dbReference>
<dbReference type="InterPro" id="IPR038765">
    <property type="entry name" value="Papain-like_cys_pep_sf"/>
</dbReference>
<dbReference type="RefSeq" id="WP_028312324.1">
    <property type="nucleotide sequence ID" value="NZ_AXWS01000018.1"/>
</dbReference>
<sequence>MKQIHGLKLGWQRDLPDFRDLDDSSKRIADILMKSAKLKSAKADKTLPAAIDLRQYCSPIETQGTLGACTAHAGVGLIEYFERRAFGKHMDGSRRFLYKVTRLLSGIEGDDGAQLRDTMKAMVLFGVPPEDYWPYDIKKFNAEPTAFCYSFAANFKAIEYYRLDPAGTAPKDALRNIKEKLAAELPSMFGFSVYSSIPEPGDGKGEIPFPAGNDKMMGGHAVMAVGYDDRKKIGGSKGALLIRNSWGKEWGDKGYGWLPYEYVLEGLAGDFWSLVKANFVDTDLFN</sequence>
<evidence type="ECO:0000256" key="1">
    <source>
        <dbReference type="ARBA" id="ARBA00008455"/>
    </source>
</evidence>
<reference evidence="4" key="1">
    <citation type="journal article" date="1995" name="Biochemistry">
        <title>Crystal structure of glycyl endopeptidase from Carica papaya: a cysteine endopeptidase of unusual substrate specificity.</title>
        <authorList>
            <person name="O'Hara B.P."/>
            <person name="Hemmings A.M."/>
            <person name="Buttle D.J."/>
            <person name="Pearl L.H."/>
        </authorList>
    </citation>
    <scope>NUCLEOTIDE SEQUENCE</scope>
</reference>
<dbReference type="CDD" id="cd02619">
    <property type="entry name" value="Peptidase_C1"/>
    <property type="match status" value="1"/>
</dbReference>
<dbReference type="Proteomes" id="UP000675920">
    <property type="component" value="Unplaced"/>
</dbReference>
<dbReference type="Gene3D" id="3.90.70.10">
    <property type="entry name" value="Cysteine proteinases"/>
    <property type="match status" value="1"/>
</dbReference>
<reference evidence="4" key="3">
    <citation type="submission" date="2025-08" db="UniProtKB">
        <authorList>
            <consortium name="RefSeq"/>
        </authorList>
    </citation>
    <scope>IDENTIFICATION</scope>
</reference>
<dbReference type="PANTHER" id="PTHR12411">
    <property type="entry name" value="CYSTEINE PROTEASE FAMILY C1-RELATED"/>
    <property type="match status" value="1"/>
</dbReference>
<comment type="similarity">
    <text evidence="1">Belongs to the peptidase C1 family.</text>
</comment>
<dbReference type="InterPro" id="IPR013128">
    <property type="entry name" value="Peptidase_C1A"/>
</dbReference>
<dbReference type="AlphaFoldDB" id="A0A8B6X5L2"/>
<proteinExistence type="inferred from homology"/>
<evidence type="ECO:0000313" key="4">
    <source>
        <dbReference type="RefSeq" id="WP_028312324.1"/>
    </source>
</evidence>
<dbReference type="GO" id="GO:0006508">
    <property type="term" value="P:proteolysis"/>
    <property type="evidence" value="ECO:0007669"/>
    <property type="project" value="InterPro"/>
</dbReference>
<dbReference type="SUPFAM" id="SSF54001">
    <property type="entry name" value="Cysteine proteinases"/>
    <property type="match status" value="1"/>
</dbReference>
<dbReference type="InterPro" id="IPR000668">
    <property type="entry name" value="Peptidase_C1A_C"/>
</dbReference>
<keyword evidence="3" id="KW-1185">Reference proteome</keyword>
<dbReference type="GO" id="GO:0008234">
    <property type="term" value="F:cysteine-type peptidase activity"/>
    <property type="evidence" value="ECO:0007669"/>
    <property type="project" value="InterPro"/>
</dbReference>
<name>A0A8B6X5L2_9BURK</name>
<evidence type="ECO:0000313" key="3">
    <source>
        <dbReference type="Proteomes" id="UP000675920"/>
    </source>
</evidence>
<dbReference type="OrthoDB" id="1491023at2"/>
<evidence type="ECO:0000259" key="2">
    <source>
        <dbReference type="SMART" id="SM00645"/>
    </source>
</evidence>
<dbReference type="PROSITE" id="PS00639">
    <property type="entry name" value="THIOL_PROTEASE_HIS"/>
    <property type="match status" value="1"/>
</dbReference>
<feature type="domain" description="Peptidase C1A papain C-terminal" evidence="2">
    <location>
        <begin position="47"/>
        <end position="267"/>
    </location>
</feature>
<reference evidence="4" key="2">
    <citation type="journal article" date="2001" name="Acta Biochim. Pol.">
        <title>Structural studies of cysteine proteases and their inhibitors.</title>
        <authorList>
            <person name="Grzonka Z."/>
            <person name="Jankowska E."/>
            <person name="Kasprzykowski F."/>
            <person name="Kasprzykowska R."/>
            <person name="Lankiewicz L."/>
            <person name="Wiczk W."/>
            <person name="Wieczerzak E."/>
            <person name="Ciarkowski J."/>
            <person name="Drabik P."/>
            <person name="Janowski R."/>
            <person name="Kozak M."/>
            <person name="Jaskolski M."/>
            <person name="Grubb A."/>
        </authorList>
    </citation>
    <scope>NUCLEOTIDE SEQUENCE</scope>
</reference>
<dbReference type="InterPro" id="IPR025660">
    <property type="entry name" value="Pept_his_AS"/>
</dbReference>
<dbReference type="SMART" id="SM00645">
    <property type="entry name" value="Pept_C1"/>
    <property type="match status" value="1"/>
</dbReference>
<protein>
    <submittedName>
        <fullName evidence="4">C1 family peptidase</fullName>
    </submittedName>
</protein>
<accession>A0A8B6X5L2</accession>